<reference evidence="1" key="1">
    <citation type="submission" date="2022-08" db="EMBL/GenBank/DDBJ databases">
        <title>Genome Sequence of Pycnoporus sanguineus.</title>
        <authorList>
            <person name="Buettner E."/>
        </authorList>
    </citation>
    <scope>NUCLEOTIDE SEQUENCE</scope>
    <source>
        <strain evidence="1">CG-C14</strain>
    </source>
</reference>
<evidence type="ECO:0000313" key="2">
    <source>
        <dbReference type="Proteomes" id="UP001144978"/>
    </source>
</evidence>
<comment type="caution">
    <text evidence="1">The sequence shown here is derived from an EMBL/GenBank/DDBJ whole genome shotgun (WGS) entry which is preliminary data.</text>
</comment>
<proteinExistence type="predicted"/>
<dbReference type="EMBL" id="JANSHE010003543">
    <property type="protein sequence ID" value="KAJ2985652.1"/>
    <property type="molecule type" value="Genomic_DNA"/>
</dbReference>
<evidence type="ECO:0000313" key="1">
    <source>
        <dbReference type="EMBL" id="KAJ2985652.1"/>
    </source>
</evidence>
<gene>
    <name evidence="1" type="ORF">NUW54_g10078</name>
</gene>
<keyword evidence="2" id="KW-1185">Reference proteome</keyword>
<protein>
    <submittedName>
        <fullName evidence="1">Uncharacterized protein</fullName>
    </submittedName>
</protein>
<sequence length="332" mass="37611">MPPLYWPKCAIVAGRGIPDSESLGPPSDYGPAYSPTDSCDVMAPYVSDHDPQSTLPLRPYLRELIVESSDGNRQVFRAVLREVDLSSGTLTPRRRDVVCKVAYGQHRIHHLQNEADCYNTKLLGLQGTVVPNMYGYFRGYTGDGHTAVLILEYCGVQLTYDLRFYYPSFRIQVLQALLAVHKAGLEHNSFFERNILVSKDTNGDLRVVLVDFELSSEHACNALQEIDINNIVPYQRMPLRFKCSEINVAFKETAHIWFDRSIRVFMKFVPEEHTGSVEAVLEYVGVPSNMTIEEARSVIQTALEEKAQDLAEELAMDAKSVDIEWELDEEQE</sequence>
<dbReference type="Proteomes" id="UP001144978">
    <property type="component" value="Unassembled WGS sequence"/>
</dbReference>
<accession>A0ACC1P1M5</accession>
<name>A0ACC1P1M5_9APHY</name>
<organism evidence="1 2">
    <name type="scientific">Trametes sanguinea</name>
    <dbReference type="NCBI Taxonomy" id="158606"/>
    <lineage>
        <taxon>Eukaryota</taxon>
        <taxon>Fungi</taxon>
        <taxon>Dikarya</taxon>
        <taxon>Basidiomycota</taxon>
        <taxon>Agaricomycotina</taxon>
        <taxon>Agaricomycetes</taxon>
        <taxon>Polyporales</taxon>
        <taxon>Polyporaceae</taxon>
        <taxon>Trametes</taxon>
    </lineage>
</organism>